<reference evidence="2 3" key="1">
    <citation type="journal article" date="2019" name="Genome Biol. Evol.">
        <title>Insights into the evolution of the New World diploid cottons (Gossypium, subgenus Houzingenia) based on genome sequencing.</title>
        <authorList>
            <person name="Grover C.E."/>
            <person name="Arick M.A. 2nd"/>
            <person name="Thrash A."/>
            <person name="Conover J.L."/>
            <person name="Sanders W.S."/>
            <person name="Peterson D.G."/>
            <person name="Frelichowski J.E."/>
            <person name="Scheffler J.A."/>
            <person name="Scheffler B.E."/>
            <person name="Wendel J.F."/>
        </authorList>
    </citation>
    <scope>NUCLEOTIDE SEQUENCE [LARGE SCALE GENOMIC DNA]</scope>
    <source>
        <strain evidence="2">157</strain>
        <tissue evidence="2">Leaf</tissue>
    </source>
</reference>
<gene>
    <name evidence="2" type="ORF">Golob_002934</name>
</gene>
<keyword evidence="3" id="KW-1185">Reference proteome</keyword>
<evidence type="ECO:0000313" key="2">
    <source>
        <dbReference type="EMBL" id="MBA0572606.1"/>
    </source>
</evidence>
<accession>A0A7J8N6R9</accession>
<evidence type="ECO:0000313" key="3">
    <source>
        <dbReference type="Proteomes" id="UP000593572"/>
    </source>
</evidence>
<dbReference type="EMBL" id="JABEZX010000012">
    <property type="protein sequence ID" value="MBA0572606.1"/>
    <property type="molecule type" value="Genomic_DNA"/>
</dbReference>
<sequence>MTVGKSKNFQTKARAIYEGFSIAWKEGFRHIELESNNTILIDIISNSYAWDDLSTLYLRKAG</sequence>
<evidence type="ECO:0000259" key="1">
    <source>
        <dbReference type="Pfam" id="PF13456"/>
    </source>
</evidence>
<dbReference type="AlphaFoldDB" id="A0A7J8N6R9"/>
<comment type="caution">
    <text evidence="2">The sequence shown here is derived from an EMBL/GenBank/DDBJ whole genome shotgun (WGS) entry which is preliminary data.</text>
</comment>
<proteinExistence type="predicted"/>
<name>A0A7J8N6R9_9ROSI</name>
<dbReference type="GO" id="GO:0004523">
    <property type="term" value="F:RNA-DNA hybrid ribonuclease activity"/>
    <property type="evidence" value="ECO:0007669"/>
    <property type="project" value="InterPro"/>
</dbReference>
<dbReference type="InterPro" id="IPR002156">
    <property type="entry name" value="RNaseH_domain"/>
</dbReference>
<organism evidence="2 3">
    <name type="scientific">Gossypium lobatum</name>
    <dbReference type="NCBI Taxonomy" id="34289"/>
    <lineage>
        <taxon>Eukaryota</taxon>
        <taxon>Viridiplantae</taxon>
        <taxon>Streptophyta</taxon>
        <taxon>Embryophyta</taxon>
        <taxon>Tracheophyta</taxon>
        <taxon>Spermatophyta</taxon>
        <taxon>Magnoliopsida</taxon>
        <taxon>eudicotyledons</taxon>
        <taxon>Gunneridae</taxon>
        <taxon>Pentapetalae</taxon>
        <taxon>rosids</taxon>
        <taxon>malvids</taxon>
        <taxon>Malvales</taxon>
        <taxon>Malvaceae</taxon>
        <taxon>Malvoideae</taxon>
        <taxon>Gossypium</taxon>
    </lineage>
</organism>
<feature type="domain" description="RNase H type-1" evidence="1">
    <location>
        <begin position="5"/>
        <end position="48"/>
    </location>
</feature>
<dbReference type="GO" id="GO:0003676">
    <property type="term" value="F:nucleic acid binding"/>
    <property type="evidence" value="ECO:0007669"/>
    <property type="project" value="InterPro"/>
</dbReference>
<dbReference type="Proteomes" id="UP000593572">
    <property type="component" value="Unassembled WGS sequence"/>
</dbReference>
<protein>
    <recommendedName>
        <fullName evidence="1">RNase H type-1 domain-containing protein</fullName>
    </recommendedName>
</protein>
<dbReference type="Pfam" id="PF13456">
    <property type="entry name" value="RVT_3"/>
    <property type="match status" value="1"/>
</dbReference>
<feature type="non-terminal residue" evidence="2">
    <location>
        <position position="62"/>
    </location>
</feature>